<accession>A0A0C9XW36</accession>
<dbReference type="Proteomes" id="UP000054477">
    <property type="component" value="Unassembled WGS sequence"/>
</dbReference>
<sequence>MVIGQLRLANRVEIKQVHCLGEGLTLKTERYKFCVNCPRQDQELDILLMLGGSA</sequence>
<reference evidence="1 2" key="1">
    <citation type="submission" date="2014-04" db="EMBL/GenBank/DDBJ databases">
        <authorList>
            <consortium name="DOE Joint Genome Institute"/>
            <person name="Kuo A."/>
            <person name="Kohler A."/>
            <person name="Nagy L.G."/>
            <person name="Floudas D."/>
            <person name="Copeland A."/>
            <person name="Barry K.W."/>
            <person name="Cichocki N."/>
            <person name="Veneault-Fourrey C."/>
            <person name="LaButti K."/>
            <person name="Lindquist E.A."/>
            <person name="Lipzen A."/>
            <person name="Lundell T."/>
            <person name="Morin E."/>
            <person name="Murat C."/>
            <person name="Sun H."/>
            <person name="Tunlid A."/>
            <person name="Henrissat B."/>
            <person name="Grigoriev I.V."/>
            <person name="Hibbett D.S."/>
            <person name="Martin F."/>
            <person name="Nordberg H.P."/>
            <person name="Cantor M.N."/>
            <person name="Hua S.X."/>
        </authorList>
    </citation>
    <scope>NUCLEOTIDE SEQUENCE [LARGE SCALE GENOMIC DNA]</scope>
    <source>
        <strain evidence="1 2">LaAM-08-1</strain>
    </source>
</reference>
<dbReference type="HOGENOM" id="CLU_3050697_0_0_1"/>
<evidence type="ECO:0000313" key="1">
    <source>
        <dbReference type="EMBL" id="KIK01827.1"/>
    </source>
</evidence>
<dbReference type="AlphaFoldDB" id="A0A0C9XW36"/>
<gene>
    <name evidence="1" type="ORF">K443DRAFT_678104</name>
</gene>
<reference evidence="2" key="2">
    <citation type="submission" date="2015-01" db="EMBL/GenBank/DDBJ databases">
        <title>Evolutionary Origins and Diversification of the Mycorrhizal Mutualists.</title>
        <authorList>
            <consortium name="DOE Joint Genome Institute"/>
            <consortium name="Mycorrhizal Genomics Consortium"/>
            <person name="Kohler A."/>
            <person name="Kuo A."/>
            <person name="Nagy L.G."/>
            <person name="Floudas D."/>
            <person name="Copeland A."/>
            <person name="Barry K.W."/>
            <person name="Cichocki N."/>
            <person name="Veneault-Fourrey C."/>
            <person name="LaButti K."/>
            <person name="Lindquist E.A."/>
            <person name="Lipzen A."/>
            <person name="Lundell T."/>
            <person name="Morin E."/>
            <person name="Murat C."/>
            <person name="Riley R."/>
            <person name="Ohm R."/>
            <person name="Sun H."/>
            <person name="Tunlid A."/>
            <person name="Henrissat B."/>
            <person name="Grigoriev I.V."/>
            <person name="Hibbett D.S."/>
            <person name="Martin F."/>
        </authorList>
    </citation>
    <scope>NUCLEOTIDE SEQUENCE [LARGE SCALE GENOMIC DNA]</scope>
    <source>
        <strain evidence="2">LaAM-08-1</strain>
    </source>
</reference>
<dbReference type="EMBL" id="KN838601">
    <property type="protein sequence ID" value="KIK01827.1"/>
    <property type="molecule type" value="Genomic_DNA"/>
</dbReference>
<proteinExistence type="predicted"/>
<organism evidence="1 2">
    <name type="scientific">Laccaria amethystina LaAM-08-1</name>
    <dbReference type="NCBI Taxonomy" id="1095629"/>
    <lineage>
        <taxon>Eukaryota</taxon>
        <taxon>Fungi</taxon>
        <taxon>Dikarya</taxon>
        <taxon>Basidiomycota</taxon>
        <taxon>Agaricomycotina</taxon>
        <taxon>Agaricomycetes</taxon>
        <taxon>Agaricomycetidae</taxon>
        <taxon>Agaricales</taxon>
        <taxon>Agaricineae</taxon>
        <taxon>Hydnangiaceae</taxon>
        <taxon>Laccaria</taxon>
    </lineage>
</organism>
<name>A0A0C9XW36_9AGAR</name>
<evidence type="ECO:0000313" key="2">
    <source>
        <dbReference type="Proteomes" id="UP000054477"/>
    </source>
</evidence>
<protein>
    <submittedName>
        <fullName evidence="1">Uncharacterized protein</fullName>
    </submittedName>
</protein>
<keyword evidence="2" id="KW-1185">Reference proteome</keyword>